<keyword evidence="1" id="KW-0732">Signal</keyword>
<feature type="chain" id="PRO_5040175355" evidence="1">
    <location>
        <begin position="28"/>
        <end position="369"/>
    </location>
</feature>
<accession>A0A9P7YTA7</accession>
<evidence type="ECO:0000256" key="1">
    <source>
        <dbReference type="SAM" id="SignalP"/>
    </source>
</evidence>
<name>A0A9P7YTA7_9HELO</name>
<reference evidence="2" key="1">
    <citation type="journal article" date="2021" name="IMA Fungus">
        <title>Genomic characterization of three marine fungi, including Emericellopsis atlantica sp. nov. with signatures of a generalist lifestyle and marine biomass degradation.</title>
        <authorList>
            <person name="Hagestad O.C."/>
            <person name="Hou L."/>
            <person name="Andersen J.H."/>
            <person name="Hansen E.H."/>
            <person name="Altermark B."/>
            <person name="Li C."/>
            <person name="Kuhnert E."/>
            <person name="Cox R.J."/>
            <person name="Crous P.W."/>
            <person name="Spatafora J.W."/>
            <person name="Lail K."/>
            <person name="Amirebrahimi M."/>
            <person name="Lipzen A."/>
            <person name="Pangilinan J."/>
            <person name="Andreopoulos W."/>
            <person name="Hayes R.D."/>
            <person name="Ng V."/>
            <person name="Grigoriev I.V."/>
            <person name="Jackson S.A."/>
            <person name="Sutton T.D.S."/>
            <person name="Dobson A.D.W."/>
            <person name="Rama T."/>
        </authorList>
    </citation>
    <scope>NUCLEOTIDE SEQUENCE</scope>
    <source>
        <strain evidence="2">TRa018bII</strain>
    </source>
</reference>
<feature type="signal peptide" evidence="1">
    <location>
        <begin position="1"/>
        <end position="27"/>
    </location>
</feature>
<sequence length="369" mass="39168">MWPGSKKPESPFASTRILFLLLGVTVATTTSLSGCQSVHCPLKPNTGFSACKISNQTLDTIGLISYPISIPSNPTIAWTLGSHLVGPKSLSNPSERQSERIFYLGTPPALELQSDALQFGGCAIYITGSNNANIFYDPALVSDDQSHCESLLGAECGPSLSTLLSTPAKNADTTSSTTKTCLSLAASIKTSFPPQCAGLNTTTEVVGVPLTGTTAQLPISSSENSTSNCYPTLPKSNVLTRVFSYNITTTNRSKDLSPATLGETPLLTVFYPTSNNSAMTEPSVQFSCLRTIDLTDASVATMKNGSSEKSGAERRASMGNGLESMADIINCHSYKAKSSLFSPEDRIEGSLFEPYRISRTMSSDYISVV</sequence>
<dbReference type="PROSITE" id="PS51257">
    <property type="entry name" value="PROKAR_LIPOPROTEIN"/>
    <property type="match status" value="1"/>
</dbReference>
<gene>
    <name evidence="2" type="ORF">BJ875DRAFT_514771</name>
</gene>
<evidence type="ECO:0000313" key="2">
    <source>
        <dbReference type="EMBL" id="KAG9239588.1"/>
    </source>
</evidence>
<dbReference type="AlphaFoldDB" id="A0A9P7YTA7"/>
<keyword evidence="3" id="KW-1185">Reference proteome</keyword>
<protein>
    <submittedName>
        <fullName evidence="2">Uncharacterized protein</fullName>
    </submittedName>
</protein>
<organism evidence="2 3">
    <name type="scientific">Amylocarpus encephaloides</name>
    <dbReference type="NCBI Taxonomy" id="45428"/>
    <lineage>
        <taxon>Eukaryota</taxon>
        <taxon>Fungi</taxon>
        <taxon>Dikarya</taxon>
        <taxon>Ascomycota</taxon>
        <taxon>Pezizomycotina</taxon>
        <taxon>Leotiomycetes</taxon>
        <taxon>Helotiales</taxon>
        <taxon>Helotiales incertae sedis</taxon>
        <taxon>Amylocarpus</taxon>
    </lineage>
</organism>
<comment type="caution">
    <text evidence="2">The sequence shown here is derived from an EMBL/GenBank/DDBJ whole genome shotgun (WGS) entry which is preliminary data.</text>
</comment>
<dbReference type="OrthoDB" id="3555204at2759"/>
<dbReference type="EMBL" id="MU251357">
    <property type="protein sequence ID" value="KAG9239588.1"/>
    <property type="molecule type" value="Genomic_DNA"/>
</dbReference>
<evidence type="ECO:0000313" key="3">
    <source>
        <dbReference type="Proteomes" id="UP000824998"/>
    </source>
</evidence>
<proteinExistence type="predicted"/>
<dbReference type="Proteomes" id="UP000824998">
    <property type="component" value="Unassembled WGS sequence"/>
</dbReference>